<geneLocation type="plasmid" evidence="2"/>
<proteinExistence type="predicted"/>
<dbReference type="EMBL" id="CP009417">
    <property type="protein sequence ID" value="AJD93068.1"/>
    <property type="molecule type" value="Genomic_DNA"/>
</dbReference>
<organism evidence="1 2">
    <name type="scientific">Jeotgalibacillus malaysiensis</name>
    <dbReference type="NCBI Taxonomy" id="1508404"/>
    <lineage>
        <taxon>Bacteria</taxon>
        <taxon>Bacillati</taxon>
        <taxon>Bacillota</taxon>
        <taxon>Bacilli</taxon>
        <taxon>Bacillales</taxon>
        <taxon>Caryophanaceae</taxon>
        <taxon>Jeotgalibacillus</taxon>
    </lineage>
</organism>
<keyword evidence="1" id="KW-0614">Plasmid</keyword>
<dbReference type="AlphaFoldDB" id="A0A0B5AWW0"/>
<dbReference type="HOGENOM" id="CLU_2770374_0_0_9"/>
<accession>A0A0B5AWW0</accession>
<gene>
    <name evidence="1" type="ORF">JMA_37500</name>
</gene>
<protein>
    <submittedName>
        <fullName evidence="1">Uncharacterized protein</fullName>
    </submittedName>
</protein>
<dbReference type="KEGG" id="jeo:JMA_37500"/>
<dbReference type="Proteomes" id="UP000031449">
    <property type="component" value="Plasmid unnamed"/>
</dbReference>
<evidence type="ECO:0000313" key="2">
    <source>
        <dbReference type="Proteomes" id="UP000031449"/>
    </source>
</evidence>
<sequence>MERKNGEMAVGDTVYFWHNDMLDEGEIVIFGGANQVIVQYGGEWLLFDVSDVNLGKDVDEKAWKHYNYG</sequence>
<dbReference type="BioCyc" id="JESP1508404:G14D9-13034-MONOMER"/>
<evidence type="ECO:0000313" key="1">
    <source>
        <dbReference type="EMBL" id="AJD93068.1"/>
    </source>
</evidence>
<keyword evidence="2" id="KW-1185">Reference proteome</keyword>
<name>A0A0B5AWW0_9BACL</name>
<reference evidence="1 2" key="1">
    <citation type="submission" date="2014-08" db="EMBL/GenBank/DDBJ databases">
        <title>Complete genome of a marine bacteria Jeotgalibacillus malaysiensis.</title>
        <authorList>
            <person name="Yaakop A.S."/>
            <person name="Chan K.-G."/>
            <person name="Goh K.M."/>
        </authorList>
    </citation>
    <scope>NUCLEOTIDE SEQUENCE [LARGE SCALE GENOMIC DNA]</scope>
    <source>
        <strain evidence="1 2">D5</strain>
        <plasmid evidence="2">Plasmid</plasmid>
    </source>
</reference>